<gene>
    <name evidence="2" type="ORF">PVAP13_1KG181485</name>
</gene>
<feature type="region of interest" description="Disordered" evidence="1">
    <location>
        <begin position="41"/>
        <end position="86"/>
    </location>
</feature>
<comment type="caution">
    <text evidence="2">The sequence shown here is derived from an EMBL/GenBank/DDBJ whole genome shotgun (WGS) entry which is preliminary data.</text>
</comment>
<accession>A0A8T0XDB8</accession>
<dbReference type="EMBL" id="CM029037">
    <property type="protein sequence ID" value="KAG2657395.1"/>
    <property type="molecule type" value="Genomic_DNA"/>
</dbReference>
<evidence type="ECO:0000313" key="3">
    <source>
        <dbReference type="Proteomes" id="UP000823388"/>
    </source>
</evidence>
<evidence type="ECO:0000256" key="1">
    <source>
        <dbReference type="SAM" id="MobiDB-lite"/>
    </source>
</evidence>
<name>A0A8T0XDB8_PANVG</name>
<organism evidence="2 3">
    <name type="scientific">Panicum virgatum</name>
    <name type="common">Blackwell switchgrass</name>
    <dbReference type="NCBI Taxonomy" id="38727"/>
    <lineage>
        <taxon>Eukaryota</taxon>
        <taxon>Viridiplantae</taxon>
        <taxon>Streptophyta</taxon>
        <taxon>Embryophyta</taxon>
        <taxon>Tracheophyta</taxon>
        <taxon>Spermatophyta</taxon>
        <taxon>Magnoliopsida</taxon>
        <taxon>Liliopsida</taxon>
        <taxon>Poales</taxon>
        <taxon>Poaceae</taxon>
        <taxon>PACMAD clade</taxon>
        <taxon>Panicoideae</taxon>
        <taxon>Panicodae</taxon>
        <taxon>Paniceae</taxon>
        <taxon>Panicinae</taxon>
        <taxon>Panicum</taxon>
        <taxon>Panicum sect. Hiantes</taxon>
    </lineage>
</organism>
<reference evidence="2" key="1">
    <citation type="submission" date="2020-05" db="EMBL/GenBank/DDBJ databases">
        <title>WGS assembly of Panicum virgatum.</title>
        <authorList>
            <person name="Lovell J.T."/>
            <person name="Jenkins J."/>
            <person name="Shu S."/>
            <person name="Juenger T.E."/>
            <person name="Schmutz J."/>
        </authorList>
    </citation>
    <scope>NUCLEOTIDE SEQUENCE</scope>
    <source>
        <strain evidence="2">AP13</strain>
    </source>
</reference>
<feature type="compositionally biased region" description="Gly residues" evidence="1">
    <location>
        <begin position="67"/>
        <end position="86"/>
    </location>
</feature>
<sequence length="86" mass="8971">MRAKTQKYLSNRSLILPPTDEAASFPPFRLSLVGGPLSSSHLATAATAGPPATPRRFPRRPRRIPGVAGGSNGELGGIGGEQHGKQ</sequence>
<evidence type="ECO:0000313" key="2">
    <source>
        <dbReference type="EMBL" id="KAG2657395.1"/>
    </source>
</evidence>
<keyword evidence="3" id="KW-1185">Reference proteome</keyword>
<dbReference type="Proteomes" id="UP000823388">
    <property type="component" value="Chromosome 1K"/>
</dbReference>
<protein>
    <submittedName>
        <fullName evidence="2">Uncharacterized protein</fullName>
    </submittedName>
</protein>
<dbReference type="AlphaFoldDB" id="A0A8T0XDB8"/>
<proteinExistence type="predicted"/>